<keyword evidence="3" id="KW-1185">Reference proteome</keyword>
<feature type="region of interest" description="Disordered" evidence="1">
    <location>
        <begin position="482"/>
        <end position="504"/>
    </location>
</feature>
<dbReference type="EMBL" id="JXXN02003685">
    <property type="protein sequence ID" value="THD21281.1"/>
    <property type="molecule type" value="Genomic_DNA"/>
</dbReference>
<sequence length="504" mass="57530">MDKSVKLKLASNGREVIRIQGVYLYVINQNGQVGAIMGFHPLVIVTFEDTGDQDPLRGYLRVDRWVYPLARSFSPIFVWGPDRLIMPEPFSPLIEPVYIVVRLPIAMSRYQKDTLWNLLDVHAHLRGNFSHPSVEELIARDKLFELTEITPYDQCKLDRAQEGSCPPGTRALPGFDNPNLLHKLLSLEKGEARLSICFGNLKERKTLLADSTKELNRQRTELKRYAVAPMQPSLHPINKEKSSGLNAPGKGEWKAVQPGGAPNLITLPKLRGNLIRLYVLGPRDLQHISCSTVLDWIPVPHIMLSAVNKAFKQQVRLRREKEEYGVPPSFDGRPSRWFYHWGAAEALNAFGVAKKSRAHENGPYLDRTRIDPAYTLLFHDAMTLQNLEKAADIFDYAIDECKIELLSYAPGVADMDRSSPTQWLEPLIPRDLLVRYRKIISTFLTLMTLTAALEGDVVYKHGTNYSEEIHEECEHHYPKLRPRNPPLDPQYPYPRQPTVFTRDL</sequence>
<protein>
    <submittedName>
        <fullName evidence="2">Uncharacterized protein</fullName>
    </submittedName>
</protein>
<accession>A0A2H1C2U3</accession>
<evidence type="ECO:0000256" key="1">
    <source>
        <dbReference type="SAM" id="MobiDB-lite"/>
    </source>
</evidence>
<reference evidence="2" key="1">
    <citation type="submission" date="2019-03" db="EMBL/GenBank/DDBJ databases">
        <title>Improved annotation for the trematode Fasciola hepatica.</title>
        <authorList>
            <person name="Choi Y.-J."/>
            <person name="Martin J."/>
            <person name="Mitreva M."/>
        </authorList>
    </citation>
    <scope>NUCLEOTIDE SEQUENCE [LARGE SCALE GENOMIC DNA]</scope>
</reference>
<proteinExistence type="predicted"/>
<feature type="compositionally biased region" description="Pro residues" evidence="1">
    <location>
        <begin position="483"/>
        <end position="495"/>
    </location>
</feature>
<evidence type="ECO:0000313" key="2">
    <source>
        <dbReference type="EMBL" id="THD21281.1"/>
    </source>
</evidence>
<dbReference type="AlphaFoldDB" id="A0A2H1C2U3"/>
<comment type="caution">
    <text evidence="2">The sequence shown here is derived from an EMBL/GenBank/DDBJ whole genome shotgun (WGS) entry which is preliminary data.</text>
</comment>
<gene>
    <name evidence="2" type="ORF">D915_007951</name>
</gene>
<organism evidence="2 3">
    <name type="scientific">Fasciola hepatica</name>
    <name type="common">Liver fluke</name>
    <dbReference type="NCBI Taxonomy" id="6192"/>
    <lineage>
        <taxon>Eukaryota</taxon>
        <taxon>Metazoa</taxon>
        <taxon>Spiralia</taxon>
        <taxon>Lophotrochozoa</taxon>
        <taxon>Platyhelminthes</taxon>
        <taxon>Trematoda</taxon>
        <taxon>Digenea</taxon>
        <taxon>Plagiorchiida</taxon>
        <taxon>Echinostomata</taxon>
        <taxon>Echinostomatoidea</taxon>
        <taxon>Fasciolidae</taxon>
        <taxon>Fasciola</taxon>
    </lineage>
</organism>
<dbReference type="Proteomes" id="UP000230066">
    <property type="component" value="Unassembled WGS sequence"/>
</dbReference>
<name>A0A2H1C2U3_FASHE</name>
<evidence type="ECO:0000313" key="3">
    <source>
        <dbReference type="Proteomes" id="UP000230066"/>
    </source>
</evidence>